<keyword evidence="1" id="KW-0732">Signal</keyword>
<sequence>MLFVHLFSLVDIVVYFLNFPCQVPPICDGNSGVSPSSSPRKEVAQRTMHGITFSTDDKPKLLSQKQSWPNQLSLSSLREHEQSLIKSEPYHLTIPGDGTDYRGTFRTQEVAIKVLKAVCVSSDVQREFAQEVYIMRLVKVFSVAVMLMPRMVSSQSCFYVGDNIMMWGIQEAAYDMLKQSWPNQLSLSSLREHEQSLIKSEPYHLTIPEQNCIWVIWGLVSLSDSRHIFFWYRGTFRTQEVAIKVLKAVCVSSDVQREFAQEVMLMPRMVSSQSCFYVGDNIMMWGIQEAAYDMLLTSLLANVGLNIQFQHDDFSLDVFVVDGWPYEYIKIVKEMPTC</sequence>
<evidence type="ECO:0000313" key="3">
    <source>
        <dbReference type="Proteomes" id="UP001642360"/>
    </source>
</evidence>
<name>A0ABC8T6E2_9AQUA</name>
<proteinExistence type="predicted"/>
<dbReference type="EMBL" id="CAUOFW020004292">
    <property type="protein sequence ID" value="CAK9164975.1"/>
    <property type="molecule type" value="Genomic_DNA"/>
</dbReference>
<feature type="signal peptide" evidence="1">
    <location>
        <begin position="1"/>
        <end position="16"/>
    </location>
</feature>
<keyword evidence="3" id="KW-1185">Reference proteome</keyword>
<evidence type="ECO:0000256" key="1">
    <source>
        <dbReference type="SAM" id="SignalP"/>
    </source>
</evidence>
<dbReference type="AlphaFoldDB" id="A0ABC8T6E2"/>
<protein>
    <submittedName>
        <fullName evidence="2">Uncharacterized protein</fullName>
    </submittedName>
</protein>
<gene>
    <name evidence="2" type="ORF">ILEXP_LOCUS34112</name>
</gene>
<reference evidence="2 3" key="1">
    <citation type="submission" date="2024-02" db="EMBL/GenBank/DDBJ databases">
        <authorList>
            <person name="Vignale AGUSTIN F."/>
            <person name="Sosa J E."/>
            <person name="Modenutti C."/>
        </authorList>
    </citation>
    <scope>NUCLEOTIDE SEQUENCE [LARGE SCALE GENOMIC DNA]</scope>
</reference>
<feature type="chain" id="PRO_5044840592" evidence="1">
    <location>
        <begin position="17"/>
        <end position="338"/>
    </location>
</feature>
<comment type="caution">
    <text evidence="2">The sequence shown here is derived from an EMBL/GenBank/DDBJ whole genome shotgun (WGS) entry which is preliminary data.</text>
</comment>
<dbReference type="Gene3D" id="3.30.200.20">
    <property type="entry name" value="Phosphorylase Kinase, domain 1"/>
    <property type="match status" value="2"/>
</dbReference>
<evidence type="ECO:0000313" key="2">
    <source>
        <dbReference type="EMBL" id="CAK9164975.1"/>
    </source>
</evidence>
<organism evidence="2 3">
    <name type="scientific">Ilex paraguariensis</name>
    <name type="common">yerba mate</name>
    <dbReference type="NCBI Taxonomy" id="185542"/>
    <lineage>
        <taxon>Eukaryota</taxon>
        <taxon>Viridiplantae</taxon>
        <taxon>Streptophyta</taxon>
        <taxon>Embryophyta</taxon>
        <taxon>Tracheophyta</taxon>
        <taxon>Spermatophyta</taxon>
        <taxon>Magnoliopsida</taxon>
        <taxon>eudicotyledons</taxon>
        <taxon>Gunneridae</taxon>
        <taxon>Pentapetalae</taxon>
        <taxon>asterids</taxon>
        <taxon>campanulids</taxon>
        <taxon>Aquifoliales</taxon>
        <taxon>Aquifoliaceae</taxon>
        <taxon>Ilex</taxon>
    </lineage>
</organism>
<dbReference type="Proteomes" id="UP001642360">
    <property type="component" value="Unassembled WGS sequence"/>
</dbReference>
<accession>A0ABC8T6E2</accession>